<proteinExistence type="inferred from homology"/>
<evidence type="ECO:0000256" key="3">
    <source>
        <dbReference type="ARBA" id="ARBA00022448"/>
    </source>
</evidence>
<dbReference type="PANTHER" id="PTHR30269">
    <property type="entry name" value="TRANSMEMBRANE PROTEIN YFCA"/>
    <property type="match status" value="1"/>
</dbReference>
<keyword evidence="7 8" id="KW-0472">Membrane</keyword>
<evidence type="ECO:0000313" key="10">
    <source>
        <dbReference type="Proteomes" id="UP001501358"/>
    </source>
</evidence>
<evidence type="ECO:0000256" key="8">
    <source>
        <dbReference type="RuleBase" id="RU363041"/>
    </source>
</evidence>
<feature type="transmembrane region" description="Helical" evidence="8">
    <location>
        <begin position="87"/>
        <end position="107"/>
    </location>
</feature>
<reference evidence="9 10" key="1">
    <citation type="journal article" date="2019" name="Int. J. Syst. Evol. Microbiol.">
        <title>The Global Catalogue of Microorganisms (GCM) 10K type strain sequencing project: providing services to taxonomists for standard genome sequencing and annotation.</title>
        <authorList>
            <consortium name="The Broad Institute Genomics Platform"/>
            <consortium name="The Broad Institute Genome Sequencing Center for Infectious Disease"/>
            <person name="Wu L."/>
            <person name="Ma J."/>
        </authorList>
    </citation>
    <scope>NUCLEOTIDE SEQUENCE [LARGE SCALE GENOMIC DNA]</scope>
    <source>
        <strain evidence="9 10">JCM 6307</strain>
    </source>
</reference>
<feature type="transmembrane region" description="Helical" evidence="8">
    <location>
        <begin position="150"/>
        <end position="168"/>
    </location>
</feature>
<keyword evidence="3" id="KW-0813">Transport</keyword>
<evidence type="ECO:0000256" key="5">
    <source>
        <dbReference type="ARBA" id="ARBA00022692"/>
    </source>
</evidence>
<protein>
    <recommendedName>
        <fullName evidence="8">Probable membrane transporter protein</fullName>
    </recommendedName>
</protein>
<keyword evidence="4 8" id="KW-1003">Cell membrane</keyword>
<dbReference type="EMBL" id="BAAATA010000019">
    <property type="protein sequence ID" value="GAA2494731.1"/>
    <property type="molecule type" value="Genomic_DNA"/>
</dbReference>
<keyword evidence="10" id="KW-1185">Reference proteome</keyword>
<comment type="caution">
    <text evidence="9">The sequence shown here is derived from an EMBL/GenBank/DDBJ whole genome shotgun (WGS) entry which is preliminary data.</text>
</comment>
<dbReference type="InterPro" id="IPR002781">
    <property type="entry name" value="TM_pro_TauE-like"/>
</dbReference>
<evidence type="ECO:0000256" key="6">
    <source>
        <dbReference type="ARBA" id="ARBA00022989"/>
    </source>
</evidence>
<evidence type="ECO:0000256" key="7">
    <source>
        <dbReference type="ARBA" id="ARBA00023136"/>
    </source>
</evidence>
<feature type="transmembrane region" description="Helical" evidence="8">
    <location>
        <begin position="20"/>
        <end position="43"/>
    </location>
</feature>
<evidence type="ECO:0000256" key="4">
    <source>
        <dbReference type="ARBA" id="ARBA00022475"/>
    </source>
</evidence>
<keyword evidence="6 8" id="KW-1133">Transmembrane helix</keyword>
<evidence type="ECO:0000313" key="9">
    <source>
        <dbReference type="EMBL" id="GAA2494731.1"/>
    </source>
</evidence>
<feature type="transmembrane region" description="Helical" evidence="8">
    <location>
        <begin position="174"/>
        <end position="194"/>
    </location>
</feature>
<keyword evidence="5 8" id="KW-0812">Transmembrane</keyword>
<dbReference type="Pfam" id="PF01925">
    <property type="entry name" value="TauE"/>
    <property type="match status" value="1"/>
</dbReference>
<feature type="transmembrane region" description="Helical" evidence="8">
    <location>
        <begin position="215"/>
        <end position="233"/>
    </location>
</feature>
<organism evidence="9 10">
    <name type="scientific">Streptomyces thermolineatus</name>
    <dbReference type="NCBI Taxonomy" id="44033"/>
    <lineage>
        <taxon>Bacteria</taxon>
        <taxon>Bacillati</taxon>
        <taxon>Actinomycetota</taxon>
        <taxon>Actinomycetes</taxon>
        <taxon>Kitasatosporales</taxon>
        <taxon>Streptomycetaceae</taxon>
        <taxon>Streptomyces</taxon>
    </lineage>
</organism>
<accession>A0ABN3M2G3</accession>
<name>A0ABN3M2G3_9ACTN</name>
<feature type="transmembrane region" description="Helical" evidence="8">
    <location>
        <begin position="245"/>
        <end position="263"/>
    </location>
</feature>
<comment type="similarity">
    <text evidence="2 8">Belongs to the 4-toluene sulfonate uptake permease (TSUP) (TC 2.A.102) family.</text>
</comment>
<dbReference type="PANTHER" id="PTHR30269:SF0">
    <property type="entry name" value="MEMBRANE TRANSPORTER PROTEIN YFCA-RELATED"/>
    <property type="match status" value="1"/>
</dbReference>
<sequence>MDGMDALDGIGDTGGIGVAGLLAAAAAAGWVDAVVGGGGLVLIPALMMAFPNLPPSAALGTNKLTAVAGTTVAAVTYARHTRPDRSVALPAAGLAVPAAAFGALSASSLPADWFRPVVMALLIAVAAFVTARPAFGTDLDPDAVGRRRRLFAVGLAGCGIGFYDGIFGPGTGTFLIMTFTGLLAMEFLQASVLAKVVNVGTNLGALTVFAAQGRVIWLLGAAMAVCNIVGARLGAGTALRRGSGFVRVVLLVVVAAMVVRLGVDQFG</sequence>
<feature type="transmembrane region" description="Helical" evidence="8">
    <location>
        <begin position="113"/>
        <end position="130"/>
    </location>
</feature>
<dbReference type="Proteomes" id="UP001501358">
    <property type="component" value="Unassembled WGS sequence"/>
</dbReference>
<dbReference type="InterPro" id="IPR052017">
    <property type="entry name" value="TSUP"/>
</dbReference>
<comment type="subcellular location">
    <subcellularLocation>
        <location evidence="1 8">Cell membrane</location>
        <topology evidence="1 8">Multi-pass membrane protein</topology>
    </subcellularLocation>
</comment>
<gene>
    <name evidence="9" type="ORF">GCM10010406_33530</name>
</gene>
<evidence type="ECO:0000256" key="2">
    <source>
        <dbReference type="ARBA" id="ARBA00009142"/>
    </source>
</evidence>
<evidence type="ECO:0000256" key="1">
    <source>
        <dbReference type="ARBA" id="ARBA00004651"/>
    </source>
</evidence>